<name>A0AAV7TX57_PLEWA</name>
<dbReference type="Proteomes" id="UP001066276">
    <property type="component" value="Chromosome 3_2"/>
</dbReference>
<proteinExistence type="predicted"/>
<protein>
    <submittedName>
        <fullName evidence="1">Uncharacterized protein</fullName>
    </submittedName>
</protein>
<evidence type="ECO:0000313" key="2">
    <source>
        <dbReference type="Proteomes" id="UP001066276"/>
    </source>
</evidence>
<comment type="caution">
    <text evidence="1">The sequence shown here is derived from an EMBL/GenBank/DDBJ whole genome shotgun (WGS) entry which is preliminary data.</text>
</comment>
<dbReference type="AlphaFoldDB" id="A0AAV7TX57"/>
<gene>
    <name evidence="1" type="ORF">NDU88_006046</name>
</gene>
<reference evidence="1" key="1">
    <citation type="journal article" date="2022" name="bioRxiv">
        <title>Sequencing and chromosome-scale assembly of the giantPleurodeles waltlgenome.</title>
        <authorList>
            <person name="Brown T."/>
            <person name="Elewa A."/>
            <person name="Iarovenko S."/>
            <person name="Subramanian E."/>
            <person name="Araus A.J."/>
            <person name="Petzold A."/>
            <person name="Susuki M."/>
            <person name="Suzuki K.-i.T."/>
            <person name="Hayashi T."/>
            <person name="Toyoda A."/>
            <person name="Oliveira C."/>
            <person name="Osipova E."/>
            <person name="Leigh N.D."/>
            <person name="Simon A."/>
            <person name="Yun M.H."/>
        </authorList>
    </citation>
    <scope>NUCLEOTIDE SEQUENCE</scope>
    <source>
        <strain evidence="1">20211129_DDA</strain>
        <tissue evidence="1">Liver</tissue>
    </source>
</reference>
<accession>A0AAV7TX57</accession>
<keyword evidence="2" id="KW-1185">Reference proteome</keyword>
<dbReference type="EMBL" id="JANPWB010000006">
    <property type="protein sequence ID" value="KAJ1180831.1"/>
    <property type="molecule type" value="Genomic_DNA"/>
</dbReference>
<evidence type="ECO:0000313" key="1">
    <source>
        <dbReference type="EMBL" id="KAJ1180831.1"/>
    </source>
</evidence>
<sequence length="196" mass="22331">MSTVWETFKVNIHGITTAKHAEVLKSIRLAHLVKELAQLEQEHLLTADRRVLGRIHNKLVEFQDTALTEVQHMGKYATAHFYGEGERPGVVLVGIARPNREKDTIMAIQDEDGNMIMDPERIANWFCENYAALYTSEIAPNLDATLDYLRHIEMPWLSDADRVLYGASDHRRDEQGPRGYGRGKGHRAIRVDSEVL</sequence>
<organism evidence="1 2">
    <name type="scientific">Pleurodeles waltl</name>
    <name type="common">Iberian ribbed newt</name>
    <dbReference type="NCBI Taxonomy" id="8319"/>
    <lineage>
        <taxon>Eukaryota</taxon>
        <taxon>Metazoa</taxon>
        <taxon>Chordata</taxon>
        <taxon>Craniata</taxon>
        <taxon>Vertebrata</taxon>
        <taxon>Euteleostomi</taxon>
        <taxon>Amphibia</taxon>
        <taxon>Batrachia</taxon>
        <taxon>Caudata</taxon>
        <taxon>Salamandroidea</taxon>
        <taxon>Salamandridae</taxon>
        <taxon>Pleurodelinae</taxon>
        <taxon>Pleurodeles</taxon>
    </lineage>
</organism>